<evidence type="ECO:0008006" key="3">
    <source>
        <dbReference type="Google" id="ProtNLM"/>
    </source>
</evidence>
<dbReference type="NCBIfam" id="TIGR01509">
    <property type="entry name" value="HAD-SF-IA-v3"/>
    <property type="match status" value="1"/>
</dbReference>
<protein>
    <recommendedName>
        <fullName evidence="3">HAD family phosphatase</fullName>
    </recommendedName>
</protein>
<reference evidence="1" key="2">
    <citation type="submission" date="2020-09" db="EMBL/GenBank/DDBJ databases">
        <authorList>
            <person name="Sun Q."/>
            <person name="Ohkuma M."/>
        </authorList>
    </citation>
    <scope>NUCLEOTIDE SEQUENCE</scope>
    <source>
        <strain evidence="1">JCM 4714</strain>
    </source>
</reference>
<dbReference type="AlphaFoldDB" id="A0A918YQ96"/>
<evidence type="ECO:0000313" key="1">
    <source>
        <dbReference type="EMBL" id="GHE12674.1"/>
    </source>
</evidence>
<dbReference type="Gene3D" id="3.40.50.1000">
    <property type="entry name" value="HAD superfamily/HAD-like"/>
    <property type="match status" value="1"/>
</dbReference>
<proteinExistence type="predicted"/>
<dbReference type="RefSeq" id="WP_189958245.1">
    <property type="nucleotide sequence ID" value="NZ_BMVG01000035.1"/>
</dbReference>
<keyword evidence="2" id="KW-1185">Reference proteome</keyword>
<dbReference type="EMBL" id="BMVG01000035">
    <property type="protein sequence ID" value="GHE12674.1"/>
    <property type="molecule type" value="Genomic_DNA"/>
</dbReference>
<dbReference type="PANTHER" id="PTHR43611:SF3">
    <property type="entry name" value="FLAVIN MONONUCLEOTIDE HYDROLASE 1, CHLOROPLATIC"/>
    <property type="match status" value="1"/>
</dbReference>
<dbReference type="PANTHER" id="PTHR43611">
    <property type="entry name" value="ALPHA-D-GLUCOSE 1-PHOSPHATE PHOSPHATASE"/>
    <property type="match status" value="1"/>
</dbReference>
<reference evidence="1" key="1">
    <citation type="journal article" date="2014" name="Int. J. Syst. Evol. Microbiol.">
        <title>Complete genome sequence of Corynebacterium casei LMG S-19264T (=DSM 44701T), isolated from a smear-ripened cheese.</title>
        <authorList>
            <consortium name="US DOE Joint Genome Institute (JGI-PGF)"/>
            <person name="Walter F."/>
            <person name="Albersmeier A."/>
            <person name="Kalinowski J."/>
            <person name="Ruckert C."/>
        </authorList>
    </citation>
    <scope>NUCLEOTIDE SEQUENCE</scope>
    <source>
        <strain evidence="1">JCM 4714</strain>
    </source>
</reference>
<dbReference type="InterPro" id="IPR036412">
    <property type="entry name" value="HAD-like_sf"/>
</dbReference>
<evidence type="ECO:0000313" key="2">
    <source>
        <dbReference type="Proteomes" id="UP000655443"/>
    </source>
</evidence>
<dbReference type="Pfam" id="PF00702">
    <property type="entry name" value="Hydrolase"/>
    <property type="match status" value="1"/>
</dbReference>
<name>A0A918YQ96_9ACTN</name>
<dbReference type="InterPro" id="IPR006439">
    <property type="entry name" value="HAD-SF_hydro_IA"/>
</dbReference>
<dbReference type="SUPFAM" id="SSF56784">
    <property type="entry name" value="HAD-like"/>
    <property type="match status" value="1"/>
</dbReference>
<gene>
    <name evidence="1" type="ORF">GCM10010339_77020</name>
</gene>
<comment type="caution">
    <text evidence="1">The sequence shown here is derived from an EMBL/GenBank/DDBJ whole genome shotgun (WGS) entry which is preliminary data.</text>
</comment>
<organism evidence="1 2">
    <name type="scientific">Streptomyces alanosinicus</name>
    <dbReference type="NCBI Taxonomy" id="68171"/>
    <lineage>
        <taxon>Bacteria</taxon>
        <taxon>Bacillati</taxon>
        <taxon>Actinomycetota</taxon>
        <taxon>Actinomycetes</taxon>
        <taxon>Kitasatosporales</taxon>
        <taxon>Streptomycetaceae</taxon>
        <taxon>Streptomyces</taxon>
    </lineage>
</organism>
<sequence>MTATANPSAPLAVWTDFGGVLTPPVSVTFNEFADRVGVPLWSLKESMRIVGEKYGTDSMGAIDIPLIDEATWSNELEDVLGGTFGIVADLENFGDRWFAGRPANAVWVEALDAFRARGAFVGMLSNLPPSWVRHRRFMIDDSHFDDIICSFEVDCRKPDPEIFRLAAARAGLAPHQCVLVDDLEKNVVGAMEAGWQAVHFHDAEQAARQVSHLLDATSPAPALV</sequence>
<accession>A0A918YQ96</accession>
<dbReference type="InterPro" id="IPR023214">
    <property type="entry name" value="HAD_sf"/>
</dbReference>
<dbReference type="Proteomes" id="UP000655443">
    <property type="component" value="Unassembled WGS sequence"/>
</dbReference>
<dbReference type="PRINTS" id="PR00413">
    <property type="entry name" value="HADHALOGNASE"/>
</dbReference>